<feature type="signal peptide" evidence="3">
    <location>
        <begin position="1"/>
        <end position="28"/>
    </location>
</feature>
<dbReference type="RefSeq" id="WP_090794693.1">
    <property type="nucleotide sequence ID" value="NZ_BOND01000021.1"/>
</dbReference>
<feature type="compositionally biased region" description="Gly residues" evidence="1">
    <location>
        <begin position="535"/>
        <end position="546"/>
    </location>
</feature>
<protein>
    <submittedName>
        <fullName evidence="4">Uncharacterized protein</fullName>
    </submittedName>
</protein>
<feature type="compositionally biased region" description="Gly residues" evidence="1">
    <location>
        <begin position="482"/>
        <end position="498"/>
    </location>
</feature>
<keyword evidence="5" id="KW-1185">Reference proteome</keyword>
<keyword evidence="2" id="KW-0812">Transmembrane</keyword>
<evidence type="ECO:0000313" key="5">
    <source>
        <dbReference type="Proteomes" id="UP000199632"/>
    </source>
</evidence>
<evidence type="ECO:0000256" key="3">
    <source>
        <dbReference type="SAM" id="SignalP"/>
    </source>
</evidence>
<gene>
    <name evidence="4" type="ORF">SAMN05421684_4085</name>
</gene>
<proteinExistence type="predicted"/>
<dbReference type="OrthoDB" id="9801244at2"/>
<dbReference type="Proteomes" id="UP000199632">
    <property type="component" value="Unassembled WGS sequence"/>
</dbReference>
<reference evidence="5" key="1">
    <citation type="submission" date="2016-10" db="EMBL/GenBank/DDBJ databases">
        <authorList>
            <person name="Varghese N."/>
            <person name="Submissions S."/>
        </authorList>
    </citation>
    <scope>NUCLEOTIDE SEQUENCE [LARGE SCALE GENOMIC DNA]</scope>
    <source>
        <strain evidence="5">DSM 44718</strain>
    </source>
</reference>
<evidence type="ECO:0000313" key="4">
    <source>
        <dbReference type="EMBL" id="SDZ27769.1"/>
    </source>
</evidence>
<keyword evidence="3" id="KW-0732">Signal</keyword>
<feature type="transmembrane region" description="Helical" evidence="2">
    <location>
        <begin position="353"/>
        <end position="375"/>
    </location>
</feature>
<dbReference type="STRING" id="137265.SAMN05421684_4085"/>
<accession>A0A1H3RSA5</accession>
<feature type="compositionally biased region" description="Gly residues" evidence="1">
    <location>
        <begin position="415"/>
        <end position="426"/>
    </location>
</feature>
<feature type="region of interest" description="Disordered" evidence="1">
    <location>
        <begin position="482"/>
        <end position="546"/>
    </location>
</feature>
<evidence type="ECO:0000256" key="2">
    <source>
        <dbReference type="SAM" id="Phobius"/>
    </source>
</evidence>
<feature type="region of interest" description="Disordered" evidence="1">
    <location>
        <begin position="385"/>
        <end position="428"/>
    </location>
</feature>
<organism evidence="4 5">
    <name type="scientific">Asanoa ishikariensis</name>
    <dbReference type="NCBI Taxonomy" id="137265"/>
    <lineage>
        <taxon>Bacteria</taxon>
        <taxon>Bacillati</taxon>
        <taxon>Actinomycetota</taxon>
        <taxon>Actinomycetes</taxon>
        <taxon>Micromonosporales</taxon>
        <taxon>Micromonosporaceae</taxon>
        <taxon>Asanoa</taxon>
    </lineage>
</organism>
<dbReference type="AlphaFoldDB" id="A0A1H3RSA5"/>
<evidence type="ECO:0000256" key="1">
    <source>
        <dbReference type="SAM" id="MobiDB-lite"/>
    </source>
</evidence>
<feature type="chain" id="PRO_5011679266" evidence="3">
    <location>
        <begin position="29"/>
        <end position="546"/>
    </location>
</feature>
<keyword evidence="2" id="KW-0472">Membrane</keyword>
<dbReference type="SUPFAM" id="SSF50998">
    <property type="entry name" value="Quinoprotein alcohol dehydrogenase-like"/>
    <property type="match status" value="1"/>
</dbReference>
<dbReference type="InterPro" id="IPR011047">
    <property type="entry name" value="Quinoprotein_ADH-like_sf"/>
</dbReference>
<sequence>MPRASSSITVVLGVVAAALGAGFGTAWAAPSPTPAGAAGAAAVVDGKKVCAITDSKLVELSGLVATKSGYVVINDSTDVSSRERVFFLDKKCKVDDSVAYPGGGPRDTEDLALSPDGKTLWVADTGNNITSDDQRESIVLWSLPANGSKQPTLHRFVYPDDKPRDAEALVMTGTGAGTPLVITKSAGPAELFVPASAIKNGNSTGVPMKKVGDVTVPKTETPNLLNAAGRLTVTGAARSDDGTKVVLRTYADAFEWDVAEGGDVVAALTGGTAPRITGLTDPFGEAISYTTDGKQFVTVSDGGQLGDDPDIDILSYVPASPAPPTGDTKTDGAAGGGGGSFFDNLSLKDITKLIAAIGVIGLILVGAGVAGIIVARKKKAAGVGAEPVGTGNARVGRQTAPEQATWDKDGNSGNVYGGQPNGGVYGGQPAPAQAGGVYGGQPAAPGVYGGQPAAPGGGVYGGPQRGGGGGGAYGGGGGGQRGSGGVYGGGPGGQGDGYGPPQQGGSRGAGYGRPRNAPDDYGYGPQDQHGRDGYDGNGYVGSGYRG</sequence>
<name>A0A1H3RSA5_9ACTN</name>
<dbReference type="EMBL" id="FNQB01000002">
    <property type="protein sequence ID" value="SDZ27769.1"/>
    <property type="molecule type" value="Genomic_DNA"/>
</dbReference>
<keyword evidence="2" id="KW-1133">Transmembrane helix</keyword>